<dbReference type="EMBL" id="CVQI01035855">
    <property type="protein sequence ID" value="CRK46626.1"/>
    <property type="molecule type" value="Genomic_DNA"/>
</dbReference>
<proteinExistence type="predicted"/>
<name>A0A0G4NJR2_VERLO</name>
<dbReference type="AlphaFoldDB" id="A0A0G4NJR2"/>
<feature type="non-terminal residue" evidence="1">
    <location>
        <position position="1"/>
    </location>
</feature>
<sequence length="26" mass="3254">YSDWRRHCRNTSSTRCRDHITHVPRL</sequence>
<organism evidence="1 2">
    <name type="scientific">Verticillium longisporum</name>
    <name type="common">Verticillium dahliae var. longisporum</name>
    <dbReference type="NCBI Taxonomy" id="100787"/>
    <lineage>
        <taxon>Eukaryota</taxon>
        <taxon>Fungi</taxon>
        <taxon>Dikarya</taxon>
        <taxon>Ascomycota</taxon>
        <taxon>Pezizomycotina</taxon>
        <taxon>Sordariomycetes</taxon>
        <taxon>Hypocreomycetidae</taxon>
        <taxon>Glomerellales</taxon>
        <taxon>Plectosphaerellaceae</taxon>
        <taxon>Verticillium</taxon>
    </lineage>
</organism>
<protein>
    <submittedName>
        <fullName evidence="1">Uncharacterized protein</fullName>
    </submittedName>
</protein>
<evidence type="ECO:0000313" key="1">
    <source>
        <dbReference type="EMBL" id="CRK46626.1"/>
    </source>
</evidence>
<evidence type="ECO:0000313" key="2">
    <source>
        <dbReference type="Proteomes" id="UP000045706"/>
    </source>
</evidence>
<reference evidence="2" key="1">
    <citation type="submission" date="2015-05" db="EMBL/GenBank/DDBJ databases">
        <authorList>
            <person name="Fogelqvist Johan"/>
        </authorList>
    </citation>
    <scope>NUCLEOTIDE SEQUENCE [LARGE SCALE GENOMIC DNA]</scope>
</reference>
<dbReference type="Proteomes" id="UP000045706">
    <property type="component" value="Unassembled WGS sequence"/>
</dbReference>
<gene>
    <name evidence="1" type="ORF">BN1723_020084</name>
</gene>
<accession>A0A0G4NJR2</accession>